<keyword evidence="2" id="KW-0378">Hydrolase</keyword>
<dbReference type="GO" id="GO:0004519">
    <property type="term" value="F:endonuclease activity"/>
    <property type="evidence" value="ECO:0007669"/>
    <property type="project" value="UniProtKB-KW"/>
</dbReference>
<dbReference type="EMBL" id="JAQMUC010000078">
    <property type="protein sequence ID" value="MDB9537012.1"/>
    <property type="molecule type" value="Genomic_DNA"/>
</dbReference>
<comment type="caution">
    <text evidence="2">The sequence shown here is derived from an EMBL/GenBank/DDBJ whole genome shotgun (WGS) entry which is preliminary data.</text>
</comment>
<sequence>MILRRCYGNSYSLCPNLDDLGVELDPHGKMPAVVVYHQKQDWLILIEVLTSHGLVNFKRHN</sequence>
<dbReference type="InterPro" id="IPR009528">
    <property type="entry name" value="Restrct_endonuc_II_BsuBI_C"/>
</dbReference>
<proteinExistence type="predicted"/>
<evidence type="ECO:0000313" key="3">
    <source>
        <dbReference type="Proteomes" id="UP001211249"/>
    </source>
</evidence>
<evidence type="ECO:0000313" key="2">
    <source>
        <dbReference type="EMBL" id="MDB9537012.1"/>
    </source>
</evidence>
<gene>
    <name evidence="2" type="ORF">PN451_14455</name>
</gene>
<dbReference type="Pfam" id="PF06616">
    <property type="entry name" value="BsuBI_PstI_RE"/>
    <property type="match status" value="1"/>
</dbReference>
<protein>
    <submittedName>
        <fullName evidence="2">BsuBI/PstI family type II restriction endonuclease</fullName>
    </submittedName>
</protein>
<evidence type="ECO:0000259" key="1">
    <source>
        <dbReference type="Pfam" id="PF06616"/>
    </source>
</evidence>
<accession>A0ABT5AI94</accession>
<dbReference type="InterPro" id="IPR041963">
    <property type="entry name" value="BsuBI/PstI_C_sf"/>
</dbReference>
<organism evidence="2 3">
    <name type="scientific">Dolichospermum planctonicum CS-1226</name>
    <dbReference type="NCBI Taxonomy" id="3021751"/>
    <lineage>
        <taxon>Bacteria</taxon>
        <taxon>Bacillati</taxon>
        <taxon>Cyanobacteriota</taxon>
        <taxon>Cyanophyceae</taxon>
        <taxon>Nostocales</taxon>
        <taxon>Aphanizomenonaceae</taxon>
        <taxon>Dolichospermum</taxon>
        <taxon>Dolichospermum planctonicum</taxon>
    </lineage>
</organism>
<reference evidence="2 3" key="1">
    <citation type="submission" date="2023-01" db="EMBL/GenBank/DDBJ databases">
        <title>Genomes from the Australian National Cyanobacteria Reference Collection.</title>
        <authorList>
            <person name="Willis A."/>
            <person name="Lee E.M.F."/>
        </authorList>
    </citation>
    <scope>NUCLEOTIDE SEQUENCE [LARGE SCALE GENOMIC DNA]</scope>
    <source>
        <strain evidence="2 3">CS-1226</strain>
    </source>
</reference>
<feature type="domain" description="BsuBI/PstI restriction endonuclease" evidence="1">
    <location>
        <begin position="17"/>
        <end position="61"/>
    </location>
</feature>
<dbReference type="Proteomes" id="UP001211249">
    <property type="component" value="Unassembled WGS sequence"/>
</dbReference>
<keyword evidence="2" id="KW-0540">Nuclease</keyword>
<keyword evidence="3" id="KW-1185">Reference proteome</keyword>
<name>A0ABT5AI94_9CYAN</name>
<keyword evidence="2" id="KW-0255">Endonuclease</keyword>
<dbReference type="Gene3D" id="3.40.1350.80">
    <property type="match status" value="1"/>
</dbReference>
<dbReference type="RefSeq" id="WP_271796735.1">
    <property type="nucleotide sequence ID" value="NZ_JAQMUC010000078.1"/>
</dbReference>